<dbReference type="EMBL" id="LOED01000005">
    <property type="protein sequence ID" value="KXG78042.1"/>
    <property type="molecule type" value="Genomic_DNA"/>
</dbReference>
<evidence type="ECO:0000313" key="1">
    <source>
        <dbReference type="EMBL" id="KXG78042.1"/>
    </source>
</evidence>
<keyword evidence="2" id="KW-1185">Reference proteome</keyword>
<comment type="caution">
    <text evidence="1">The sequence shown here is derived from an EMBL/GenBank/DDBJ whole genome shotgun (WGS) entry which is preliminary data.</text>
</comment>
<sequence length="180" mass="20149">MSFWKCPGQDKSFWRPEDIFESPCPHCGHSIEFWKNDVTRRCPNCKKQIANPRFDPGCATWCSHAEKCLGEMAKVIKSQPQIIQSRLQAALCKKLKPEDRDLLSRSLKAAKKAVEMALAEKKEPLIPLAVSLIGPAARAKGWSREEVLDLLEEAGIDDESTAFRIYQAIEAGDGAGNDHR</sequence>
<dbReference type="STRING" id="520764.AN618_06610"/>
<dbReference type="OrthoDB" id="155250at2"/>
<protein>
    <submittedName>
        <fullName evidence="1">Uncharacterized protein</fullName>
    </submittedName>
</protein>
<accession>A0A140LBW7</accession>
<name>A0A140LBW7_9FIRM</name>
<dbReference type="Proteomes" id="UP000070427">
    <property type="component" value="Unassembled WGS sequence"/>
</dbReference>
<dbReference type="InParanoid" id="A0A140LBW7"/>
<evidence type="ECO:0000313" key="2">
    <source>
        <dbReference type="Proteomes" id="UP000070427"/>
    </source>
</evidence>
<dbReference type="RefSeq" id="WP_066352034.1">
    <property type="nucleotide sequence ID" value="NZ_LOED01000005.1"/>
</dbReference>
<reference evidence="1 2" key="1">
    <citation type="submission" date="2015-12" db="EMBL/GenBank/DDBJ databases">
        <title>Draft genome sequnece of Fervidicola ferrireducens strain Y170.</title>
        <authorList>
            <person name="Patel B.K."/>
        </authorList>
    </citation>
    <scope>NUCLEOTIDE SEQUENCE [LARGE SCALE GENOMIC DNA]</scope>
    <source>
        <strain evidence="1 2">Y170</strain>
    </source>
</reference>
<dbReference type="PATRIC" id="fig|520764.3.peg.685"/>
<organism evidence="1 2">
    <name type="scientific">Fervidicola ferrireducens</name>
    <dbReference type="NCBI Taxonomy" id="520764"/>
    <lineage>
        <taxon>Bacteria</taxon>
        <taxon>Bacillati</taxon>
        <taxon>Bacillota</taxon>
        <taxon>Clostridia</taxon>
        <taxon>Thermosediminibacterales</taxon>
        <taxon>Thermosediminibacteraceae</taxon>
        <taxon>Fervidicola</taxon>
    </lineage>
</organism>
<proteinExistence type="predicted"/>
<gene>
    <name evidence="1" type="ORF">AN618_06610</name>
</gene>
<dbReference type="AlphaFoldDB" id="A0A140LBW7"/>